<feature type="compositionally biased region" description="Basic and acidic residues" evidence="1">
    <location>
        <begin position="405"/>
        <end position="423"/>
    </location>
</feature>
<feature type="region of interest" description="Disordered" evidence="1">
    <location>
        <begin position="1"/>
        <end position="49"/>
    </location>
</feature>
<sequence length="944" mass="102075">MVFLKSLRSPANKLAVQPSPTAPTQPSKEPKSPKSPTRLSFGNEPPIMRGSYEGPLPHQISRVLITCSPKRRHAVCQVYFMICQLFTKSSPRLLLDFTLIMNGANLTSEQKHALMTVYNEAHADLDDDPPPKVRRSLTPGHPRSRSSTNNVSGSLVMAKPESPVLLPHSAPLLPAVPPLPAIPLPLSRAGTPATPKTLMALADLSPSASTRSLVDVPIEQGGSSPKMTQMSSRGPGYHIETSMILTTKSSPFSTPQKEPSISQDDIPPLSLSGEANNTRSRSPFKFITSSFSSSKTPERSKNSSVVVTSVFSPDTPEPTLSHSTSGGKHKAYLRFLKATGLDLTWKPASFDIGVGSQAESTSSRSEDVFGHRVAQSLPSRAAGKDLAKSSIQVDLSSKPDTNAASEKELPSLPEKSPRAEGLSKSKSFNGRLSTRALAPMVMRSQFLTLPSHIGAKKDRLQACFSFKYPPFPPKSSPISPIPTAQSDSASATNSGLSLGDFGSSASATTPTSAVQEVSYTPQNATDGWASAATLPSSFLSMSQSTRRSQDDDILSSSFSSQKSGFHRLTSSSSLSTAQKDGEEATFPESVADSGSTLLSSPSSGHKRKHTGGESSSSLKALLPPSTPQTRPSSKRIRFTPHQKHWEPDGNVLIELQGIRFKLQKSRLAKKSLWFSAKFSENPGDLDENEDARVYCIDEVDVSLPDFEALMDAVENSITFMYDKPSFEVISGILRAATALSFPDFATWARRSLEETWPSSIESLSTTYTSAFAIETVVLARDRQVPDIVKRAIYELVRTQDFVREFRQKGEDAIGKSSATLSLSEFMAIVEVRELFSSLWTSFALSPMDPSQYCQPSASTAPSSSRCAAGNPTSHLIAHAKLVHFSGILEAYQLDPISGLQALIDAPWKEEGVCAECVSSWKDVWGKARQEIWTELEGLFGLVEA</sequence>
<feature type="region of interest" description="Disordered" evidence="1">
    <location>
        <begin position="475"/>
        <end position="495"/>
    </location>
</feature>
<protein>
    <submittedName>
        <fullName evidence="3">Predicted protein</fullName>
    </submittedName>
</protein>
<feature type="compositionally biased region" description="Basic residues" evidence="1">
    <location>
        <begin position="632"/>
        <end position="641"/>
    </location>
</feature>
<feature type="compositionally biased region" description="Low complexity" evidence="1">
    <location>
        <begin position="554"/>
        <end position="563"/>
    </location>
</feature>
<feature type="compositionally biased region" description="Polar residues" evidence="1">
    <location>
        <begin position="568"/>
        <end position="578"/>
    </location>
</feature>
<keyword evidence="4" id="KW-1185">Reference proteome</keyword>
<accession>B0DTQ1</accession>
<dbReference type="PROSITE" id="PS50097">
    <property type="entry name" value="BTB"/>
    <property type="match status" value="1"/>
</dbReference>
<evidence type="ECO:0000313" key="4">
    <source>
        <dbReference type="Proteomes" id="UP000001194"/>
    </source>
</evidence>
<feature type="region of interest" description="Disordered" evidence="1">
    <location>
        <begin position="380"/>
        <end position="427"/>
    </location>
</feature>
<name>B0DTQ1_LACBS</name>
<dbReference type="HOGENOM" id="CLU_311229_0_0_1"/>
<dbReference type="InParanoid" id="B0DTQ1"/>
<dbReference type="OrthoDB" id="2746456at2759"/>
<dbReference type="GeneID" id="6082974"/>
<evidence type="ECO:0000313" key="3">
    <source>
        <dbReference type="EMBL" id="EDR02018.1"/>
    </source>
</evidence>
<dbReference type="InterPro" id="IPR000210">
    <property type="entry name" value="BTB/POZ_dom"/>
</dbReference>
<proteinExistence type="predicted"/>
<feature type="domain" description="BTB" evidence="2">
    <location>
        <begin position="649"/>
        <end position="722"/>
    </location>
</feature>
<feature type="region of interest" description="Disordered" evidence="1">
    <location>
        <begin position="249"/>
        <end position="279"/>
    </location>
</feature>
<dbReference type="Proteomes" id="UP000001194">
    <property type="component" value="Unassembled WGS sequence"/>
</dbReference>
<dbReference type="KEGG" id="lbc:LACBIDRAFT_310209"/>
<feature type="compositionally biased region" description="Low complexity" evidence="1">
    <location>
        <begin position="593"/>
        <end position="603"/>
    </location>
</feature>
<reference evidence="3 4" key="1">
    <citation type="journal article" date="2008" name="Nature">
        <title>The genome of Laccaria bicolor provides insights into mycorrhizal symbiosis.</title>
        <authorList>
            <person name="Martin F."/>
            <person name="Aerts A."/>
            <person name="Ahren D."/>
            <person name="Brun A."/>
            <person name="Danchin E.G.J."/>
            <person name="Duchaussoy F."/>
            <person name="Gibon J."/>
            <person name="Kohler A."/>
            <person name="Lindquist E."/>
            <person name="Pereda V."/>
            <person name="Salamov A."/>
            <person name="Shapiro H.J."/>
            <person name="Wuyts J."/>
            <person name="Blaudez D."/>
            <person name="Buee M."/>
            <person name="Brokstein P."/>
            <person name="Canbaeck B."/>
            <person name="Cohen D."/>
            <person name="Courty P.E."/>
            <person name="Coutinho P.M."/>
            <person name="Delaruelle C."/>
            <person name="Detter J.C."/>
            <person name="Deveau A."/>
            <person name="DiFazio S."/>
            <person name="Duplessis S."/>
            <person name="Fraissinet-Tachet L."/>
            <person name="Lucic E."/>
            <person name="Frey-Klett P."/>
            <person name="Fourrey C."/>
            <person name="Feussner I."/>
            <person name="Gay G."/>
            <person name="Grimwood J."/>
            <person name="Hoegger P.J."/>
            <person name="Jain P."/>
            <person name="Kilaru S."/>
            <person name="Labbe J."/>
            <person name="Lin Y.C."/>
            <person name="Legue V."/>
            <person name="Le Tacon F."/>
            <person name="Marmeisse R."/>
            <person name="Melayah D."/>
            <person name="Montanini B."/>
            <person name="Muratet M."/>
            <person name="Nehls U."/>
            <person name="Niculita-Hirzel H."/>
            <person name="Oudot-Le Secq M.P."/>
            <person name="Peter M."/>
            <person name="Quesneville H."/>
            <person name="Rajashekar B."/>
            <person name="Reich M."/>
            <person name="Rouhier N."/>
            <person name="Schmutz J."/>
            <person name="Yin T."/>
            <person name="Chalot M."/>
            <person name="Henrissat B."/>
            <person name="Kuees U."/>
            <person name="Lucas S."/>
            <person name="Van de Peer Y."/>
            <person name="Podila G.K."/>
            <person name="Polle A."/>
            <person name="Pukkila P.J."/>
            <person name="Richardson P.M."/>
            <person name="Rouze P."/>
            <person name="Sanders I.R."/>
            <person name="Stajich J.E."/>
            <person name="Tunlid A."/>
            <person name="Tuskan G."/>
            <person name="Grigoriev I.V."/>
        </authorList>
    </citation>
    <scope>NUCLEOTIDE SEQUENCE [LARGE SCALE GENOMIC DNA]</scope>
    <source>
        <strain evidence="4">S238N-H82 / ATCC MYA-4686</strain>
    </source>
</reference>
<organism evidence="4">
    <name type="scientific">Laccaria bicolor (strain S238N-H82 / ATCC MYA-4686)</name>
    <name type="common">Bicoloured deceiver</name>
    <name type="synonym">Laccaria laccata var. bicolor</name>
    <dbReference type="NCBI Taxonomy" id="486041"/>
    <lineage>
        <taxon>Eukaryota</taxon>
        <taxon>Fungi</taxon>
        <taxon>Dikarya</taxon>
        <taxon>Basidiomycota</taxon>
        <taxon>Agaricomycotina</taxon>
        <taxon>Agaricomycetes</taxon>
        <taxon>Agaricomycetidae</taxon>
        <taxon>Agaricales</taxon>
        <taxon>Agaricineae</taxon>
        <taxon>Hydnangiaceae</taxon>
        <taxon>Laccaria</taxon>
    </lineage>
</organism>
<evidence type="ECO:0000256" key="1">
    <source>
        <dbReference type="SAM" id="MobiDB-lite"/>
    </source>
</evidence>
<feature type="region of interest" description="Disordered" evidence="1">
    <location>
        <begin position="122"/>
        <end position="154"/>
    </location>
</feature>
<feature type="compositionally biased region" description="Polar residues" evidence="1">
    <location>
        <begin position="483"/>
        <end position="495"/>
    </location>
</feature>
<evidence type="ECO:0000259" key="2">
    <source>
        <dbReference type="PROSITE" id="PS50097"/>
    </source>
</evidence>
<gene>
    <name evidence="3" type="ORF">LACBIDRAFT_310209</name>
</gene>
<dbReference type="AlphaFoldDB" id="B0DTQ1"/>
<dbReference type="EMBL" id="DS547134">
    <property type="protein sequence ID" value="EDR02018.1"/>
    <property type="molecule type" value="Genomic_DNA"/>
</dbReference>
<feature type="region of interest" description="Disordered" evidence="1">
    <location>
        <begin position="550"/>
        <end position="641"/>
    </location>
</feature>
<feature type="compositionally biased region" description="Polar residues" evidence="1">
    <location>
        <begin position="389"/>
        <end position="404"/>
    </location>
</feature>
<feature type="compositionally biased region" description="Low complexity" evidence="1">
    <location>
        <begin position="614"/>
        <end position="623"/>
    </location>
</feature>
<dbReference type="RefSeq" id="XP_001887409.1">
    <property type="nucleotide sequence ID" value="XM_001887374.1"/>
</dbReference>
<feature type="compositionally biased region" description="Polar residues" evidence="1">
    <location>
        <begin position="249"/>
        <end position="263"/>
    </location>
</feature>